<protein>
    <submittedName>
        <fullName evidence="2">Uncharacterized protein</fullName>
    </submittedName>
</protein>
<sequence length="34" mass="3783">MLEMEKQESKPTPRIRLKTSNRILTAGLPGTGKT</sequence>
<dbReference type="EMBL" id="BARS01009166">
    <property type="protein sequence ID" value="GAF70769.1"/>
    <property type="molecule type" value="Genomic_DNA"/>
</dbReference>
<proteinExistence type="predicted"/>
<feature type="compositionally biased region" description="Basic and acidic residues" evidence="1">
    <location>
        <begin position="1"/>
        <end position="11"/>
    </location>
</feature>
<dbReference type="AlphaFoldDB" id="X0RPI4"/>
<reference evidence="2" key="1">
    <citation type="journal article" date="2014" name="Front. Microbiol.">
        <title>High frequency of phylogenetically diverse reductive dehalogenase-homologous genes in deep subseafloor sedimentary metagenomes.</title>
        <authorList>
            <person name="Kawai M."/>
            <person name="Futagami T."/>
            <person name="Toyoda A."/>
            <person name="Takaki Y."/>
            <person name="Nishi S."/>
            <person name="Hori S."/>
            <person name="Arai W."/>
            <person name="Tsubouchi T."/>
            <person name="Morono Y."/>
            <person name="Uchiyama I."/>
            <person name="Ito T."/>
            <person name="Fujiyama A."/>
            <person name="Inagaki F."/>
            <person name="Takami H."/>
        </authorList>
    </citation>
    <scope>NUCLEOTIDE SEQUENCE</scope>
    <source>
        <strain evidence="2">Expedition CK06-06</strain>
    </source>
</reference>
<evidence type="ECO:0000313" key="2">
    <source>
        <dbReference type="EMBL" id="GAF70769.1"/>
    </source>
</evidence>
<evidence type="ECO:0000256" key="1">
    <source>
        <dbReference type="SAM" id="MobiDB-lite"/>
    </source>
</evidence>
<comment type="caution">
    <text evidence="2">The sequence shown here is derived from an EMBL/GenBank/DDBJ whole genome shotgun (WGS) entry which is preliminary data.</text>
</comment>
<feature type="region of interest" description="Disordered" evidence="1">
    <location>
        <begin position="1"/>
        <end position="34"/>
    </location>
</feature>
<organism evidence="2">
    <name type="scientific">marine sediment metagenome</name>
    <dbReference type="NCBI Taxonomy" id="412755"/>
    <lineage>
        <taxon>unclassified sequences</taxon>
        <taxon>metagenomes</taxon>
        <taxon>ecological metagenomes</taxon>
    </lineage>
</organism>
<accession>X0RPI4</accession>
<feature type="non-terminal residue" evidence="2">
    <location>
        <position position="34"/>
    </location>
</feature>
<name>X0RPI4_9ZZZZ</name>
<gene>
    <name evidence="2" type="ORF">S01H1_17292</name>
</gene>